<dbReference type="InterPro" id="IPR036249">
    <property type="entry name" value="Thioredoxin-like_sf"/>
</dbReference>
<proteinExistence type="predicted"/>
<evidence type="ECO:0000313" key="4">
    <source>
        <dbReference type="EMBL" id="RAU22395.1"/>
    </source>
</evidence>
<protein>
    <submittedName>
        <fullName evidence="4">Thiol-disulfide isomerase</fullName>
    </submittedName>
</protein>
<feature type="chain" id="PRO_5016670936" evidence="2">
    <location>
        <begin position="21"/>
        <end position="155"/>
    </location>
</feature>
<organism evidence="4 5">
    <name type="scientific">Paramagnetospirillum kuznetsovii</name>
    <dbReference type="NCBI Taxonomy" id="2053833"/>
    <lineage>
        <taxon>Bacteria</taxon>
        <taxon>Pseudomonadati</taxon>
        <taxon>Pseudomonadota</taxon>
        <taxon>Alphaproteobacteria</taxon>
        <taxon>Rhodospirillales</taxon>
        <taxon>Magnetospirillaceae</taxon>
        <taxon>Paramagnetospirillum</taxon>
    </lineage>
</organism>
<name>A0A364NZU4_9PROT</name>
<dbReference type="Proteomes" id="UP000251075">
    <property type="component" value="Unassembled WGS sequence"/>
</dbReference>
<evidence type="ECO:0000256" key="1">
    <source>
        <dbReference type="ARBA" id="ARBA00023284"/>
    </source>
</evidence>
<dbReference type="GO" id="GO:0016853">
    <property type="term" value="F:isomerase activity"/>
    <property type="evidence" value="ECO:0007669"/>
    <property type="project" value="UniProtKB-KW"/>
</dbReference>
<dbReference type="Gene3D" id="3.40.30.10">
    <property type="entry name" value="Glutaredoxin"/>
    <property type="match status" value="1"/>
</dbReference>
<reference evidence="4 5" key="1">
    <citation type="submission" date="2017-11" db="EMBL/GenBank/DDBJ databases">
        <title>Draft genome sequence of magnetotactic bacterium Magnetospirillum kuznetsovii LBB-42.</title>
        <authorList>
            <person name="Grouzdev D.S."/>
            <person name="Rysina M.S."/>
            <person name="Baslerov R.V."/>
            <person name="Koziaeva V."/>
        </authorList>
    </citation>
    <scope>NUCLEOTIDE SEQUENCE [LARGE SCALE GENOMIC DNA]</scope>
    <source>
        <strain evidence="4 5">LBB-42</strain>
    </source>
</reference>
<dbReference type="OrthoDB" id="6399635at2"/>
<dbReference type="RefSeq" id="WP_112143069.1">
    <property type="nucleotide sequence ID" value="NZ_PGTO01000004.1"/>
</dbReference>
<dbReference type="PROSITE" id="PS00194">
    <property type="entry name" value="THIOREDOXIN_1"/>
    <property type="match status" value="1"/>
</dbReference>
<accession>A0A364NZU4</accession>
<feature type="domain" description="Thioredoxin" evidence="3">
    <location>
        <begin position="10"/>
        <end position="138"/>
    </location>
</feature>
<evidence type="ECO:0000313" key="5">
    <source>
        <dbReference type="Proteomes" id="UP000251075"/>
    </source>
</evidence>
<comment type="caution">
    <text evidence="4">The sequence shown here is derived from an EMBL/GenBank/DDBJ whole genome shotgun (WGS) entry which is preliminary data.</text>
</comment>
<keyword evidence="4" id="KW-0413">Isomerase</keyword>
<keyword evidence="2" id="KW-0732">Signal</keyword>
<sequence length="155" mass="17169">MRGGILVVLLWLLAAFPSQAAETRPFVKGTYAELVKAHAGRPLVVHFWSLTCAPCLADLPQWPKLQKRLSFDLVLVSTDPHNQAPALAARLKRAGLADFPSYAFADSFTERLMFEAAPDWRGELPRTHLISAAGDTTAILGTVDEMILRDKLHRH</sequence>
<dbReference type="InterPro" id="IPR013766">
    <property type="entry name" value="Thioredoxin_domain"/>
</dbReference>
<dbReference type="SUPFAM" id="SSF52833">
    <property type="entry name" value="Thioredoxin-like"/>
    <property type="match status" value="1"/>
</dbReference>
<keyword evidence="5" id="KW-1185">Reference proteome</keyword>
<feature type="signal peptide" evidence="2">
    <location>
        <begin position="1"/>
        <end position="20"/>
    </location>
</feature>
<gene>
    <name evidence="4" type="ORF">CU669_06710</name>
</gene>
<dbReference type="GO" id="GO:0015036">
    <property type="term" value="F:disulfide oxidoreductase activity"/>
    <property type="evidence" value="ECO:0007669"/>
    <property type="project" value="UniProtKB-ARBA"/>
</dbReference>
<dbReference type="InterPro" id="IPR017937">
    <property type="entry name" value="Thioredoxin_CS"/>
</dbReference>
<evidence type="ECO:0000256" key="2">
    <source>
        <dbReference type="SAM" id="SignalP"/>
    </source>
</evidence>
<dbReference type="EMBL" id="PGTO01000004">
    <property type="protein sequence ID" value="RAU22395.1"/>
    <property type="molecule type" value="Genomic_DNA"/>
</dbReference>
<evidence type="ECO:0000259" key="3">
    <source>
        <dbReference type="PROSITE" id="PS51352"/>
    </source>
</evidence>
<keyword evidence="1" id="KW-0676">Redox-active center</keyword>
<dbReference type="AlphaFoldDB" id="A0A364NZU4"/>
<dbReference type="PROSITE" id="PS51352">
    <property type="entry name" value="THIOREDOXIN_2"/>
    <property type="match status" value="1"/>
</dbReference>